<dbReference type="PANTHER" id="PTHR36852">
    <property type="entry name" value="PROTEIN GVPL 2"/>
    <property type="match status" value="1"/>
</dbReference>
<gene>
    <name evidence="4" type="ORF">H4W80_001757</name>
</gene>
<comment type="caution">
    <text evidence="4">The sequence shown here is derived from an EMBL/GenBank/DDBJ whole genome shotgun (WGS) entry which is preliminary data.</text>
</comment>
<dbReference type="RefSeq" id="WP_192784587.1">
    <property type="nucleotide sequence ID" value="NZ_JADBEK010000001.1"/>
</dbReference>
<evidence type="ECO:0000313" key="5">
    <source>
        <dbReference type="Proteomes" id="UP000633509"/>
    </source>
</evidence>
<dbReference type="Proteomes" id="UP000633509">
    <property type="component" value="Unassembled WGS sequence"/>
</dbReference>
<evidence type="ECO:0008006" key="6">
    <source>
        <dbReference type="Google" id="ProtNLM"/>
    </source>
</evidence>
<dbReference type="PANTHER" id="PTHR36852:SF1">
    <property type="entry name" value="PROTEIN GVPL 2"/>
    <property type="match status" value="1"/>
</dbReference>
<reference evidence="4 5" key="1">
    <citation type="submission" date="2020-10" db="EMBL/GenBank/DDBJ databases">
        <title>Sequencing the genomes of 1000 actinobacteria strains.</title>
        <authorList>
            <person name="Klenk H.-P."/>
        </authorList>
    </citation>
    <scope>NUCLEOTIDE SEQUENCE [LARGE SCALE GENOMIC DNA]</scope>
    <source>
        <strain evidence="4 5">DSM 43173</strain>
    </source>
</reference>
<evidence type="ECO:0000313" key="4">
    <source>
        <dbReference type="EMBL" id="MBE1583499.1"/>
    </source>
</evidence>
<evidence type="ECO:0000256" key="2">
    <source>
        <dbReference type="ARBA" id="ARBA00035108"/>
    </source>
</evidence>
<evidence type="ECO:0000256" key="3">
    <source>
        <dbReference type="ARBA" id="ARBA00035643"/>
    </source>
</evidence>
<comment type="similarity">
    <text evidence="3">Belongs to the gas vesicle GvpF/GvpL family.</text>
</comment>
<dbReference type="Pfam" id="PF06386">
    <property type="entry name" value="GvpL_GvpF"/>
    <property type="match status" value="1"/>
</dbReference>
<comment type="subcellular location">
    <subcellularLocation>
        <location evidence="2">Gas vesicle</location>
    </subcellularLocation>
</comment>
<keyword evidence="1" id="KW-0304">Gas vesicle</keyword>
<keyword evidence="5" id="KW-1185">Reference proteome</keyword>
<protein>
    <recommendedName>
        <fullName evidence="6">GvpL/GvpF family gas vesicle protein</fullName>
    </recommendedName>
</protein>
<proteinExistence type="inferred from homology"/>
<dbReference type="EMBL" id="JADBEK010000001">
    <property type="protein sequence ID" value="MBE1583499.1"/>
    <property type="molecule type" value="Genomic_DNA"/>
</dbReference>
<dbReference type="InterPro" id="IPR009430">
    <property type="entry name" value="GvpL/GvpF"/>
</dbReference>
<sequence>MDDAGTYLYAVASDVAVPCPEGLKGVAGRDVRAIAQSGLVAYVSTVPLEQFGEEPLRRSMEDLDWLGATAHAHHRVVEAVARLGPVAPVRLVTVYSGEEQVRRLLEERHDDFADTLARVAGRQEWGVKAYVVKTEAAPVAPEPAAEEPASPGTAYLKRRQASLRTREESWRDAGARAERIHDVLRCVAVASRRHRAQDPQLSGRDEWMVLNGAYLVDEERAEEFARALDDLRGQGIELELTGPWAPYSFTVLEEGGPR</sequence>
<name>A0ABR9LS66_9ACTN</name>
<organism evidence="4 5">
    <name type="scientific">Nonomuraea angiospora</name>
    <dbReference type="NCBI Taxonomy" id="46172"/>
    <lineage>
        <taxon>Bacteria</taxon>
        <taxon>Bacillati</taxon>
        <taxon>Actinomycetota</taxon>
        <taxon>Actinomycetes</taxon>
        <taxon>Streptosporangiales</taxon>
        <taxon>Streptosporangiaceae</taxon>
        <taxon>Nonomuraea</taxon>
    </lineage>
</organism>
<evidence type="ECO:0000256" key="1">
    <source>
        <dbReference type="ARBA" id="ARBA00022987"/>
    </source>
</evidence>
<accession>A0ABR9LS66</accession>